<accession>A0ABZ1C122</accession>
<dbReference type="InterPro" id="IPR017896">
    <property type="entry name" value="4Fe4S_Fe-S-bd"/>
</dbReference>
<feature type="domain" description="4Fe-4S ferredoxin-type" evidence="6">
    <location>
        <begin position="149"/>
        <end position="179"/>
    </location>
</feature>
<protein>
    <submittedName>
        <fullName evidence="8">[FeFe] hydrogenase, group A</fullName>
    </submittedName>
</protein>
<dbReference type="InterPro" id="IPR036010">
    <property type="entry name" value="2Fe-2S_ferredoxin-like_sf"/>
</dbReference>
<dbReference type="CDD" id="cd00207">
    <property type="entry name" value="fer2"/>
    <property type="match status" value="1"/>
</dbReference>
<dbReference type="SUPFAM" id="SSF54862">
    <property type="entry name" value="4Fe-4S ferredoxins"/>
    <property type="match status" value="1"/>
</dbReference>
<dbReference type="PROSITE" id="PS51839">
    <property type="entry name" value="4FE4S_HC3"/>
    <property type="match status" value="1"/>
</dbReference>
<organism evidence="8 9">
    <name type="scientific">Carboxydichorda subterranea</name>
    <dbReference type="NCBI Taxonomy" id="3109565"/>
    <lineage>
        <taxon>Bacteria</taxon>
        <taxon>Bacillati</taxon>
        <taxon>Bacillota</taxon>
        <taxon>Limnochordia</taxon>
        <taxon>Limnochordales</taxon>
        <taxon>Geochordaceae</taxon>
        <taxon>Carboxydichorda</taxon>
    </lineage>
</organism>
<dbReference type="SUPFAM" id="SSF53920">
    <property type="entry name" value="Fe-only hydrogenase"/>
    <property type="match status" value="1"/>
</dbReference>
<dbReference type="PROSITE" id="PS51379">
    <property type="entry name" value="4FE4S_FER_2"/>
    <property type="match status" value="2"/>
</dbReference>
<dbReference type="InterPro" id="IPR019574">
    <property type="entry name" value="NADH_UbQ_OxRdtase_Gsu_4Fe4S-bd"/>
</dbReference>
<evidence type="ECO:0000259" key="6">
    <source>
        <dbReference type="PROSITE" id="PS51379"/>
    </source>
</evidence>
<dbReference type="PROSITE" id="PS51085">
    <property type="entry name" value="2FE2S_FER_2"/>
    <property type="match status" value="1"/>
</dbReference>
<dbReference type="RefSeq" id="WP_324718062.1">
    <property type="nucleotide sequence ID" value="NZ_CP141615.1"/>
</dbReference>
<keyword evidence="2" id="KW-0479">Metal-binding</keyword>
<dbReference type="PROSITE" id="PS00198">
    <property type="entry name" value="4FE4S_FER_1"/>
    <property type="match status" value="1"/>
</dbReference>
<dbReference type="Gene3D" id="3.10.20.740">
    <property type="match status" value="1"/>
</dbReference>
<dbReference type="Gene3D" id="3.40.950.10">
    <property type="entry name" value="Fe-only Hydrogenase (Larger Subunit), Chain L, domain 3"/>
    <property type="match status" value="1"/>
</dbReference>
<evidence type="ECO:0000256" key="4">
    <source>
        <dbReference type="ARBA" id="ARBA00023014"/>
    </source>
</evidence>
<keyword evidence="3" id="KW-0408">Iron</keyword>
<dbReference type="InterPro" id="IPR003149">
    <property type="entry name" value="Fe_hydrogenase_ssu"/>
</dbReference>
<evidence type="ECO:0000256" key="3">
    <source>
        <dbReference type="ARBA" id="ARBA00023004"/>
    </source>
</evidence>
<evidence type="ECO:0000313" key="9">
    <source>
        <dbReference type="Proteomes" id="UP001332192"/>
    </source>
</evidence>
<feature type="domain" description="2Fe-2S ferredoxin-type" evidence="5">
    <location>
        <begin position="8"/>
        <end position="86"/>
    </location>
</feature>
<keyword evidence="4" id="KW-0411">Iron-sulfur</keyword>
<dbReference type="InterPro" id="IPR004108">
    <property type="entry name" value="Fe_hydrogenase_lsu_C"/>
</dbReference>
<feature type="domain" description="4Fe-4S His(Cys)3-ligated-type" evidence="7">
    <location>
        <begin position="86"/>
        <end position="125"/>
    </location>
</feature>
<dbReference type="Pfam" id="PF02906">
    <property type="entry name" value="Fe_hyd_lg_C"/>
    <property type="match status" value="1"/>
</dbReference>
<dbReference type="EMBL" id="CP141615">
    <property type="protein sequence ID" value="WRP18790.1"/>
    <property type="molecule type" value="Genomic_DNA"/>
</dbReference>
<dbReference type="InterPro" id="IPR017900">
    <property type="entry name" value="4Fe4S_Fe_S_CS"/>
</dbReference>
<dbReference type="InterPro" id="IPR036991">
    <property type="entry name" value="Fe_hydrogenase_ssu_sf"/>
</dbReference>
<evidence type="ECO:0000259" key="7">
    <source>
        <dbReference type="PROSITE" id="PS51839"/>
    </source>
</evidence>
<dbReference type="SUPFAM" id="SSF54292">
    <property type="entry name" value="2Fe-2S ferredoxin-like"/>
    <property type="match status" value="1"/>
</dbReference>
<evidence type="ECO:0000259" key="5">
    <source>
        <dbReference type="PROSITE" id="PS51085"/>
    </source>
</evidence>
<name>A0ABZ1C122_9FIRM</name>
<dbReference type="Pfam" id="PF02256">
    <property type="entry name" value="Fe_hyd_SSU"/>
    <property type="match status" value="1"/>
</dbReference>
<dbReference type="Pfam" id="PF10588">
    <property type="entry name" value="NADH-G_4Fe-4S_3"/>
    <property type="match status" value="1"/>
</dbReference>
<evidence type="ECO:0000256" key="2">
    <source>
        <dbReference type="ARBA" id="ARBA00022723"/>
    </source>
</evidence>
<keyword evidence="9" id="KW-1185">Reference proteome</keyword>
<dbReference type="Proteomes" id="UP001332192">
    <property type="component" value="Chromosome"/>
</dbReference>
<dbReference type="Gene3D" id="4.10.260.20">
    <property type="entry name" value="Iron hydrogenase, small subunit"/>
    <property type="match status" value="1"/>
</dbReference>
<feature type="domain" description="4Fe-4S ferredoxin-type" evidence="6">
    <location>
        <begin position="192"/>
        <end position="221"/>
    </location>
</feature>
<keyword evidence="1" id="KW-0004">4Fe-4S</keyword>
<dbReference type="Gene3D" id="3.30.70.20">
    <property type="match status" value="1"/>
</dbReference>
<dbReference type="InterPro" id="IPR009016">
    <property type="entry name" value="Fe_hydrogenase"/>
</dbReference>
<dbReference type="Pfam" id="PF12838">
    <property type="entry name" value="Fer4_7"/>
    <property type="match status" value="1"/>
</dbReference>
<dbReference type="Gene3D" id="3.40.50.1780">
    <property type="match status" value="1"/>
</dbReference>
<dbReference type="SMART" id="SM00929">
    <property type="entry name" value="NADH-G_4Fe-4S_3"/>
    <property type="match status" value="1"/>
</dbReference>
<reference evidence="8 9" key="1">
    <citation type="journal article" date="2024" name="Front. Microbiol.">
        <title>Novel thermophilic genera Geochorda gen. nov. and Carboxydochorda gen. nov. from the deep terrestrial subsurface reveal the ecophysiological diversity in the class Limnochordia.</title>
        <authorList>
            <person name="Karnachuk O.V."/>
            <person name="Lukina A.P."/>
            <person name="Avakyan M.R."/>
            <person name="Kadnikov V.V."/>
            <person name="Begmatov S."/>
            <person name="Beletsky A.V."/>
            <person name="Vlasova K.G."/>
            <person name="Novikov A.A."/>
            <person name="Shcherbakova V.A."/>
            <person name="Mardanov A.V."/>
            <person name="Ravin N.V."/>
        </authorList>
    </citation>
    <scope>NUCLEOTIDE SEQUENCE [LARGE SCALE GENOMIC DNA]</scope>
    <source>
        <strain evidence="8 9">L945</strain>
    </source>
</reference>
<dbReference type="SMART" id="SM00902">
    <property type="entry name" value="Fe_hyd_SSU"/>
    <property type="match status" value="1"/>
</dbReference>
<dbReference type="Pfam" id="PF13510">
    <property type="entry name" value="Fer2_4"/>
    <property type="match status" value="1"/>
</dbReference>
<sequence>MTAASDKPTVRLTVDGRLVEARQGQTLLEALRQAGYEVPTLCHLEGLAPFGGCRLCVVEVSGARTLVTACSQPVSEGMVVRTHTPAVHKARRQVLELLLADHPQECASCLRSDDCGLRSLAARYGARVGLWADGVHRRALKEEPDVSSPSIVRDAAKCILCGRCVRICQEQQGIGAIDFTGRGFDLGVAPAFKAPLSEAACVYCGQCVVHCPTGALTERDDTGRAWELLGRPDTTVVVQIAPAVRVSVAEAFGAPVGTPITGQIVAALRRLGFSRVFDTDFGADLTVMEEAAELVHRLAAPREQAPLPLMTSCCPGWVKYVEHYFPERLGHLSSCRSPHEMVGALAKTYYAEKEGLDPSHVVMVSIMPCTAKKFEAQREELQGSVDLVLTTRELVRMLRLAGIDPTRLEPEAFDPLMGASTGAAVIFGRTGGVAEAALRTAYWMATGKDLPEEKLEWEELHRAGQIRRLRVELGSRVLRCAVVDGLKAARELLESPEYEQLDFVEVMACPGGCVGGGGQMRGQDLVARVERRAQSLAGLDRTSPLRRAHENPEIRAVYQEYLGSPGSARSHQLLHTHYVDRGVPLAR</sequence>
<dbReference type="InterPro" id="IPR001041">
    <property type="entry name" value="2Fe-2S_ferredoxin-type"/>
</dbReference>
<evidence type="ECO:0000313" key="8">
    <source>
        <dbReference type="EMBL" id="WRP18790.1"/>
    </source>
</evidence>
<dbReference type="InterPro" id="IPR050340">
    <property type="entry name" value="Cytosolic_Fe-S_CAF"/>
</dbReference>
<dbReference type="NCBIfam" id="TIGR02512">
    <property type="entry name" value="FeFe_hydrog_A"/>
    <property type="match status" value="1"/>
</dbReference>
<dbReference type="PANTHER" id="PTHR11615">
    <property type="entry name" value="NITRATE, FORMATE, IRON DEHYDROGENASE"/>
    <property type="match status" value="1"/>
</dbReference>
<proteinExistence type="predicted"/>
<gene>
    <name evidence="8" type="ORF">U7230_07305</name>
</gene>
<evidence type="ECO:0000256" key="1">
    <source>
        <dbReference type="ARBA" id="ARBA00022485"/>
    </source>
</evidence>
<dbReference type="InterPro" id="IPR013352">
    <property type="entry name" value="Fe_hydrogenase_subset"/>
</dbReference>